<feature type="region of interest" description="Disordered" evidence="6">
    <location>
        <begin position="1402"/>
        <end position="1421"/>
    </location>
</feature>
<dbReference type="GO" id="GO:0080008">
    <property type="term" value="C:Cul4-RING E3 ubiquitin ligase complex"/>
    <property type="evidence" value="ECO:0007669"/>
    <property type="project" value="TreeGrafter"/>
</dbReference>
<dbReference type="InterPro" id="IPR015943">
    <property type="entry name" value="WD40/YVTN_repeat-like_dom_sf"/>
</dbReference>
<organism evidence="7 8">
    <name type="scientific">Platanthera zijinensis</name>
    <dbReference type="NCBI Taxonomy" id="2320716"/>
    <lineage>
        <taxon>Eukaryota</taxon>
        <taxon>Viridiplantae</taxon>
        <taxon>Streptophyta</taxon>
        <taxon>Embryophyta</taxon>
        <taxon>Tracheophyta</taxon>
        <taxon>Spermatophyta</taxon>
        <taxon>Magnoliopsida</taxon>
        <taxon>Liliopsida</taxon>
        <taxon>Asparagales</taxon>
        <taxon>Orchidaceae</taxon>
        <taxon>Orchidoideae</taxon>
        <taxon>Orchideae</taxon>
        <taxon>Orchidinae</taxon>
        <taxon>Platanthera</taxon>
    </lineage>
</organism>
<feature type="region of interest" description="Disordered" evidence="6">
    <location>
        <begin position="353"/>
        <end position="423"/>
    </location>
</feature>
<dbReference type="SUPFAM" id="SSF50978">
    <property type="entry name" value="WD40 repeat-like"/>
    <property type="match status" value="1"/>
</dbReference>
<dbReference type="PROSITE" id="PS50896">
    <property type="entry name" value="LISH"/>
    <property type="match status" value="1"/>
</dbReference>
<comment type="pathway">
    <text evidence="2">Protein modification; protein ubiquitination.</text>
</comment>
<dbReference type="InterPro" id="IPR001680">
    <property type="entry name" value="WD40_rpt"/>
</dbReference>
<evidence type="ECO:0000256" key="2">
    <source>
        <dbReference type="ARBA" id="ARBA00004906"/>
    </source>
</evidence>
<proteinExistence type="inferred from homology"/>
<feature type="region of interest" description="Disordered" evidence="6">
    <location>
        <begin position="1849"/>
        <end position="1963"/>
    </location>
</feature>
<comment type="caution">
    <text evidence="7">The sequence shown here is derived from an EMBL/GenBank/DDBJ whole genome shotgun (WGS) entry which is preliminary data.</text>
</comment>
<sequence>MEVSADSTDAAAAPVAGAPAVSEATASEDAKSEKSLEEFLLWRAERLISKIIAAETNPNPRHLHALASILEEQESRCMQESGSSNNARSSHPIGKLINLVRENDEFYELISSRLLSESRYNISIRAAACRLLLSCPSNGMYPHVFDDTVVDNLKSWVVEDILNGSADVCNWKRELGRSKPTDFELLKTYATGLLAMSLAGGTKVVEDILASGLSAKLMRYLRMRILGEANYNQKDAISQSEVKHSSVSTCTRGREENKGRPWQVLDGLKIADECLSGDQSMERDREKNTSMRQAHEEECCHDGDKLLKIELAASSTNVVYGEADNAVEDECKNRDLLDEKLKFGERQVARPVHDDDAAENVRDDSARRRTSRGCPRSRAKGRIPEGTLENEKVLLSPSSRLRLNGMSRSSADKSPHKSEEGQINFDSEKNLVRAASLLLSIEKDADDRFTECLVGSRDISDSIKKATRAAEAEARAANAPAEAIKAAGDAAAELVRSAALEVWKSTSEEDTAVLAASKVASTVVDAAIATKDSSHFRPLDKSSLDICDGLLESKVAKSEPTEDPEEFFIIEGKSLTQLREKYSILCLQRLGEYVEALGPILHEKGVDVCIAFLQRYSNDGEATDKLALPEVLKLVSSLAAHKKFSSLFIDRGGMQKLLAVCRASSTYVGLSSCLFTIGSLQGVMERVCALSSDNVYQVVELALKLLECSQELARKNAAIFLSDAFVFRAILDTFDAQDGMQKMLNLLQGAASIRSGGNSGMLGMPRPNFQNDRTSAEVLSSQEKAIAYHSCVALRQYFRAHLLLLVDSLRPNKNTRNIARGTSSARASYRPLDISNEAMDVVFQQIQRDRKLGSAFVRARWPAIEKFLASNGHIVMLELCQAPTVERYLHDLAQYALGVLHIATFVPYGRKLTLNATLSNNRLGMAVILDAANGSGYVEREVIHSALNVLVNLVCPPPSISNKASVSLPTQQSASTNLLNGFALENRERHLEQNMSERNILFSDLNESRESGRNAGTTSCSSQTTVTSMTSGVVGDRRICLGPGAGCAGLAAQLEQGYHQAREAVRANNGIKVLLHLLHPRMPTPLQALDSIRALACRVLLGLARDETIAHILTKLQVGKKLSELIRDLGSQAYGNDPNRWQAELSQVAIELIAIVTNSGRASTLAATDAAAPTLRRIERAAIAAATPITYHSRELLLLIHEHLQFSGLTATAAALKKEASLPPLPSLLGTPLLHQTSTKETSVLQFHWPSGRTPCGFLSDVNTSAVRVEGASQKTDVVLGSSRNKPRIFSLNFLPGKTQILLNSPSTNGVSGSMRSPSSSNSVVEISHSGTKSNTDVPTAIKPSNILPVKRKLTELKDPGCATPEAKRLAKFDSSSLPPLFQTPSTGRIGYMTIDGISQSSTSNLTPKCTSGRTVTSPIPMDSSDEIHSLSITGAPGTSLPQLGLQGEQLPGNMDRMTLDSLVVQYLKHQHRQCPAPITTLPPLSLLHPHVCPEPSRSLNAPENVVARASNREFGKQHRGIHLRDRQFVYSRFRPCRTCRGDASLLTCVTFLGNSERIITGSHSGELKIFDANNGNVLENNGSHLTQVPIIQSAVLGDAQLILSSGTSDVKLWHASSLSNGPVHSFDECKAARFSHSITTFAALSNDSSSREVLIYDIQTCSVDLRLSDGSINPPASFRGNAQSLVHFSPLDTTLLWNGVLWDRRTAAPLHRFDQFTDYGGGGFHPSGNEVILNSEVWDLRKFRLLRSVPSLDQTVITFSPGGNIIYAILRRNLEDITSAVHTRRVRHPLFPAFRTIDATNYSDIATVPVDRCVLDFAADSTDSYVCVIAMDDNDEMFSSAKLYEIGRRRPTDDDSDPDDGCETDEDEDDDDDDDGAEVDSILVTESDSGRGSESDDIGNSGDDENINSSDEEAEFNIDDVDFGGAQGILGLMPDSDDGDNDGEVSSSSGEEGHFAADAVGF</sequence>
<keyword evidence="8" id="KW-1185">Reference proteome</keyword>
<dbReference type="InterPro" id="IPR036322">
    <property type="entry name" value="WD40_repeat_dom_sf"/>
</dbReference>
<feature type="compositionally biased region" description="Low complexity" evidence="6">
    <location>
        <begin position="1310"/>
        <end position="1331"/>
    </location>
</feature>
<evidence type="ECO:0000256" key="1">
    <source>
        <dbReference type="ARBA" id="ARBA00004123"/>
    </source>
</evidence>
<feature type="compositionally biased region" description="Low complexity" evidence="6">
    <location>
        <begin position="1"/>
        <end position="24"/>
    </location>
</feature>
<dbReference type="PANTHER" id="PTHR13129:SF4">
    <property type="entry name" value="DDB1- AND CUL4-ASSOCIATED FACTOR 1"/>
    <property type="match status" value="1"/>
</dbReference>
<dbReference type="InterPro" id="IPR033270">
    <property type="entry name" value="VPRBP/DCAF1"/>
</dbReference>
<name>A0AAP0B104_9ASPA</name>
<feature type="compositionally biased region" description="Acidic residues" evidence="6">
    <location>
        <begin position="1855"/>
        <end position="1879"/>
    </location>
</feature>
<gene>
    <name evidence="7" type="ORF">KSP39_PZI019921</name>
</gene>
<dbReference type="FunFam" id="2.130.10.10:FF:000366">
    <property type="entry name" value="DDB1-and CUL4-associated factor homolog 1"/>
    <property type="match status" value="1"/>
</dbReference>
<feature type="compositionally biased region" description="Polar residues" evidence="6">
    <location>
        <begin position="396"/>
        <end position="409"/>
    </location>
</feature>
<feature type="compositionally biased region" description="Basic and acidic residues" evidence="6">
    <location>
        <begin position="353"/>
        <end position="367"/>
    </location>
</feature>
<feature type="compositionally biased region" description="Acidic residues" evidence="6">
    <location>
        <begin position="1903"/>
        <end position="1923"/>
    </location>
</feature>
<reference evidence="7 8" key="1">
    <citation type="journal article" date="2022" name="Nat. Plants">
        <title>Genomes of leafy and leafless Platanthera orchids illuminate the evolution of mycoheterotrophy.</title>
        <authorList>
            <person name="Li M.H."/>
            <person name="Liu K.W."/>
            <person name="Li Z."/>
            <person name="Lu H.C."/>
            <person name="Ye Q.L."/>
            <person name="Zhang D."/>
            <person name="Wang J.Y."/>
            <person name="Li Y.F."/>
            <person name="Zhong Z.M."/>
            <person name="Liu X."/>
            <person name="Yu X."/>
            <person name="Liu D.K."/>
            <person name="Tu X.D."/>
            <person name="Liu B."/>
            <person name="Hao Y."/>
            <person name="Liao X.Y."/>
            <person name="Jiang Y.T."/>
            <person name="Sun W.H."/>
            <person name="Chen J."/>
            <person name="Chen Y.Q."/>
            <person name="Ai Y."/>
            <person name="Zhai J.W."/>
            <person name="Wu S.S."/>
            <person name="Zhou Z."/>
            <person name="Hsiao Y.Y."/>
            <person name="Wu W.L."/>
            <person name="Chen Y.Y."/>
            <person name="Lin Y.F."/>
            <person name="Hsu J.L."/>
            <person name="Li C.Y."/>
            <person name="Wang Z.W."/>
            <person name="Zhao X."/>
            <person name="Zhong W.Y."/>
            <person name="Ma X.K."/>
            <person name="Ma L."/>
            <person name="Huang J."/>
            <person name="Chen G.Z."/>
            <person name="Huang M.Z."/>
            <person name="Huang L."/>
            <person name="Peng D.H."/>
            <person name="Luo Y.B."/>
            <person name="Zou S.Q."/>
            <person name="Chen S.P."/>
            <person name="Lan S."/>
            <person name="Tsai W.C."/>
            <person name="Van de Peer Y."/>
            <person name="Liu Z.J."/>
        </authorList>
    </citation>
    <scope>NUCLEOTIDE SEQUENCE [LARGE SCALE GENOMIC DNA]</scope>
    <source>
        <strain evidence="7">Lor287</strain>
    </source>
</reference>
<feature type="region of interest" description="Disordered" evidence="6">
    <location>
        <begin position="1307"/>
        <end position="1342"/>
    </location>
</feature>
<dbReference type="GO" id="GO:0016567">
    <property type="term" value="P:protein ubiquitination"/>
    <property type="evidence" value="ECO:0007669"/>
    <property type="project" value="InterPro"/>
</dbReference>
<evidence type="ECO:0000256" key="4">
    <source>
        <dbReference type="ARBA" id="ARBA00022786"/>
    </source>
</evidence>
<comment type="similarity">
    <text evidence="3">Belongs to the VPRBP/DCAF1 family.</text>
</comment>
<dbReference type="PANTHER" id="PTHR13129">
    <property type="entry name" value="VPRBP PROTEIN-RELATED"/>
    <property type="match status" value="1"/>
</dbReference>
<dbReference type="InterPro" id="IPR006594">
    <property type="entry name" value="LisH"/>
</dbReference>
<keyword evidence="4" id="KW-0833">Ubl conjugation pathway</keyword>
<dbReference type="GO" id="GO:0005634">
    <property type="term" value="C:nucleus"/>
    <property type="evidence" value="ECO:0007669"/>
    <property type="project" value="UniProtKB-SubCell"/>
</dbReference>
<accession>A0AAP0B104</accession>
<evidence type="ECO:0000256" key="5">
    <source>
        <dbReference type="ARBA" id="ARBA00023242"/>
    </source>
</evidence>
<keyword evidence="5" id="KW-0539">Nucleus</keyword>
<dbReference type="SUPFAM" id="SSF48371">
    <property type="entry name" value="ARM repeat"/>
    <property type="match status" value="1"/>
</dbReference>
<dbReference type="SMART" id="SM00320">
    <property type="entry name" value="WD40"/>
    <property type="match status" value="2"/>
</dbReference>
<dbReference type="Proteomes" id="UP001418222">
    <property type="component" value="Unassembled WGS sequence"/>
</dbReference>
<evidence type="ECO:0000256" key="6">
    <source>
        <dbReference type="SAM" id="MobiDB-lite"/>
    </source>
</evidence>
<evidence type="ECO:0008006" key="9">
    <source>
        <dbReference type="Google" id="ProtNLM"/>
    </source>
</evidence>
<dbReference type="EMBL" id="JBBWWQ010000018">
    <property type="protein sequence ID" value="KAK8921851.1"/>
    <property type="molecule type" value="Genomic_DNA"/>
</dbReference>
<feature type="compositionally biased region" description="Basic and acidic residues" evidence="6">
    <location>
        <begin position="410"/>
        <end position="423"/>
    </location>
</feature>
<evidence type="ECO:0000313" key="7">
    <source>
        <dbReference type="EMBL" id="KAK8921851.1"/>
    </source>
</evidence>
<dbReference type="SMART" id="SM00667">
    <property type="entry name" value="LisH"/>
    <property type="match status" value="1"/>
</dbReference>
<dbReference type="InterPro" id="IPR016024">
    <property type="entry name" value="ARM-type_fold"/>
</dbReference>
<feature type="compositionally biased region" description="Basic residues" evidence="6">
    <location>
        <begin position="368"/>
        <end position="381"/>
    </location>
</feature>
<protein>
    <recommendedName>
        <fullName evidence="9">LisH domain-containing protein</fullName>
    </recommendedName>
</protein>
<feature type="region of interest" description="Disordered" evidence="6">
    <location>
        <begin position="1"/>
        <end position="29"/>
    </location>
</feature>
<comment type="subcellular location">
    <subcellularLocation>
        <location evidence="1">Nucleus</location>
    </subcellularLocation>
</comment>
<dbReference type="Gene3D" id="2.130.10.10">
    <property type="entry name" value="YVTN repeat-like/Quinoprotein amine dehydrogenase"/>
    <property type="match status" value="1"/>
</dbReference>
<evidence type="ECO:0000313" key="8">
    <source>
        <dbReference type="Proteomes" id="UP001418222"/>
    </source>
</evidence>
<feature type="compositionally biased region" description="Polar residues" evidence="6">
    <location>
        <begin position="1402"/>
        <end position="1418"/>
    </location>
</feature>
<evidence type="ECO:0000256" key="3">
    <source>
        <dbReference type="ARBA" id="ARBA00008845"/>
    </source>
</evidence>